<evidence type="ECO:0000256" key="1">
    <source>
        <dbReference type="SAM" id="SignalP"/>
    </source>
</evidence>
<evidence type="ECO:0000259" key="2">
    <source>
        <dbReference type="PROSITE" id="PS51390"/>
    </source>
</evidence>
<organism evidence="3 4">
    <name type="scientific">Folsomia candida</name>
    <name type="common">Springtail</name>
    <dbReference type="NCBI Taxonomy" id="158441"/>
    <lineage>
        <taxon>Eukaryota</taxon>
        <taxon>Metazoa</taxon>
        <taxon>Ecdysozoa</taxon>
        <taxon>Arthropoda</taxon>
        <taxon>Hexapoda</taxon>
        <taxon>Collembola</taxon>
        <taxon>Entomobryomorpha</taxon>
        <taxon>Isotomoidea</taxon>
        <taxon>Isotomidae</taxon>
        <taxon>Proisotominae</taxon>
        <taxon>Folsomia</taxon>
    </lineage>
</organism>
<name>A0A226EQ92_FOLCA</name>
<dbReference type="EMBL" id="LNIX01000002">
    <property type="protein sequence ID" value="OXA59795.1"/>
    <property type="molecule type" value="Genomic_DNA"/>
</dbReference>
<accession>A0A226EQ92</accession>
<keyword evidence="4" id="KW-1185">Reference proteome</keyword>
<gene>
    <name evidence="3" type="ORF">Fcan01_04902</name>
</gene>
<dbReference type="AlphaFoldDB" id="A0A226EQ92"/>
<dbReference type="Gene3D" id="4.10.75.10">
    <property type="entry name" value="Elafin-like"/>
    <property type="match status" value="1"/>
</dbReference>
<keyword evidence="1" id="KW-0732">Signal</keyword>
<dbReference type="PROSITE" id="PS51390">
    <property type="entry name" value="WAP"/>
    <property type="match status" value="2"/>
</dbReference>
<dbReference type="InterPro" id="IPR008197">
    <property type="entry name" value="WAP_dom"/>
</dbReference>
<proteinExistence type="predicted"/>
<evidence type="ECO:0000313" key="3">
    <source>
        <dbReference type="EMBL" id="OXA59795.1"/>
    </source>
</evidence>
<evidence type="ECO:0000313" key="4">
    <source>
        <dbReference type="Proteomes" id="UP000198287"/>
    </source>
</evidence>
<dbReference type="InterPro" id="IPR036645">
    <property type="entry name" value="Elafin-like_sf"/>
</dbReference>
<sequence>MVYLIKWFIFLLAVGAGLTQSQTRGECPRGREVSSCDFDYDINCLEDMDCTTRGKICCPDGCNKSCMDPIRRPPTKARRLKCPRRGPPSYTPCVFDPETNCVENSDCGDVRICCPSECGKECVYGVDTSRQYARRGEVWLR</sequence>
<dbReference type="Proteomes" id="UP000198287">
    <property type="component" value="Unassembled WGS sequence"/>
</dbReference>
<feature type="signal peptide" evidence="1">
    <location>
        <begin position="1"/>
        <end position="19"/>
    </location>
</feature>
<dbReference type="GO" id="GO:0030414">
    <property type="term" value="F:peptidase inhibitor activity"/>
    <property type="evidence" value="ECO:0007669"/>
    <property type="project" value="InterPro"/>
</dbReference>
<dbReference type="GO" id="GO:0005576">
    <property type="term" value="C:extracellular region"/>
    <property type="evidence" value="ECO:0007669"/>
    <property type="project" value="InterPro"/>
</dbReference>
<feature type="chain" id="PRO_5013279768" evidence="1">
    <location>
        <begin position="20"/>
        <end position="141"/>
    </location>
</feature>
<dbReference type="Pfam" id="PF00095">
    <property type="entry name" value="WAP"/>
    <property type="match status" value="2"/>
</dbReference>
<comment type="caution">
    <text evidence="3">The sequence shown here is derived from an EMBL/GenBank/DDBJ whole genome shotgun (WGS) entry which is preliminary data.</text>
</comment>
<dbReference type="SUPFAM" id="SSF57256">
    <property type="entry name" value="Elafin-like"/>
    <property type="match status" value="1"/>
</dbReference>
<feature type="domain" description="WAP" evidence="2">
    <location>
        <begin position="20"/>
        <end position="70"/>
    </location>
</feature>
<dbReference type="OrthoDB" id="8187079at2759"/>
<feature type="domain" description="WAP" evidence="2">
    <location>
        <begin position="73"/>
        <end position="126"/>
    </location>
</feature>
<protein>
    <submittedName>
        <fullName evidence="3">Antileukoproteinase</fullName>
    </submittedName>
</protein>
<reference evidence="3 4" key="1">
    <citation type="submission" date="2015-12" db="EMBL/GenBank/DDBJ databases">
        <title>The genome of Folsomia candida.</title>
        <authorList>
            <person name="Faddeeva A."/>
            <person name="Derks M.F."/>
            <person name="Anvar Y."/>
            <person name="Smit S."/>
            <person name="Van Straalen N."/>
            <person name="Roelofs D."/>
        </authorList>
    </citation>
    <scope>NUCLEOTIDE SEQUENCE [LARGE SCALE GENOMIC DNA]</scope>
    <source>
        <strain evidence="3 4">VU population</strain>
        <tissue evidence="3">Whole body</tissue>
    </source>
</reference>